<dbReference type="EMBL" id="CAXAMN010011113">
    <property type="protein sequence ID" value="CAK9034319.1"/>
    <property type="molecule type" value="Genomic_DNA"/>
</dbReference>
<dbReference type="PROSITE" id="PS50297">
    <property type="entry name" value="ANK_REP_REGION"/>
    <property type="match status" value="1"/>
</dbReference>
<dbReference type="PANTHER" id="PTHR24123:SF33">
    <property type="entry name" value="PROTEIN HOS4"/>
    <property type="match status" value="1"/>
</dbReference>
<evidence type="ECO:0000256" key="1">
    <source>
        <dbReference type="ARBA" id="ARBA00022737"/>
    </source>
</evidence>
<evidence type="ECO:0000256" key="2">
    <source>
        <dbReference type="ARBA" id="ARBA00023043"/>
    </source>
</evidence>
<dbReference type="InterPro" id="IPR051165">
    <property type="entry name" value="Multifunctional_ANK_Repeat"/>
</dbReference>
<gene>
    <name evidence="4" type="ORF">CCMP2556_LOCUS19443</name>
</gene>
<dbReference type="InterPro" id="IPR002110">
    <property type="entry name" value="Ankyrin_rpt"/>
</dbReference>
<keyword evidence="2 3" id="KW-0040">ANK repeat</keyword>
<feature type="repeat" description="ANK" evidence="3">
    <location>
        <begin position="341"/>
        <end position="373"/>
    </location>
</feature>
<protein>
    <submittedName>
        <fullName evidence="4">Uncharacterized protein</fullName>
    </submittedName>
</protein>
<dbReference type="InterPro" id="IPR036770">
    <property type="entry name" value="Ankyrin_rpt-contain_sf"/>
</dbReference>
<dbReference type="Gene3D" id="1.25.40.20">
    <property type="entry name" value="Ankyrin repeat-containing domain"/>
    <property type="match status" value="2"/>
</dbReference>
<dbReference type="Pfam" id="PF00023">
    <property type="entry name" value="Ank"/>
    <property type="match status" value="1"/>
</dbReference>
<dbReference type="PROSITE" id="PS50088">
    <property type="entry name" value="ANK_REPEAT"/>
    <property type="match status" value="3"/>
</dbReference>
<reference evidence="4 5" key="1">
    <citation type="submission" date="2024-02" db="EMBL/GenBank/DDBJ databases">
        <authorList>
            <person name="Chen Y."/>
            <person name="Shah S."/>
            <person name="Dougan E. K."/>
            <person name="Thang M."/>
            <person name="Chan C."/>
        </authorList>
    </citation>
    <scope>NUCLEOTIDE SEQUENCE [LARGE SCALE GENOMIC DNA]</scope>
</reference>
<sequence>MAWGQCNCCDLEKTTVEFADALRSTDAETTSDPTFPVLYPFYTMTVETLMEMQAPRGHEDLLMDGSLVIYEKSLGHAMFVSHEWCGRRHPDPEGAQLRVLQEALAHMLHGSEKIPADITCELLFGNQAGMVTSELKASPLYVWFDYFCVPQLVMSLEGLCNYDQQNAIESIPAYVEKSRFFVILCPYVRQDDSNILLSKRTWSTRAWCRLERLASQLHAGESNYMIEVRSARHHSLVMPYEYCRDPVGEGDFTVAEDREKASIVMKDMFDKRLRFFLRQQDFHSFRILLNMQYCQFRGLPLEPSESMIPGFHSNAEDPSTMAFLKFMHQNALTKAIDRDEEGWSPMCYAALRGDPLVMKGLLARGADPNDRVTKATPKIYIVQSTTILVICVFLRHHDALKLLLANGADVHATDDMGSTALHYACVNHNFEAFQILTAAGGQVTTMNQLGHSPRLLAGGAGSGKGSVELVRHLLSNAPKEDASMALHLSILFGGASADVVTALVHAGADIDQPLAFPTFSVLGLLFGFLALRNRWNRTPVSFYAAQHVHATPLMCCIMCGSFEAAATLLALGARLDVQNQNGLTAKDLVAELGAPDFVLSAVHGDREACEVWVLLFWVVAFGNRAMWLKYGESPVLVLVMFGDVA</sequence>
<name>A0ABP0L577_9DINO</name>
<keyword evidence="1" id="KW-0677">Repeat</keyword>
<dbReference type="SUPFAM" id="SSF48403">
    <property type="entry name" value="Ankyrin repeat"/>
    <property type="match status" value="1"/>
</dbReference>
<evidence type="ECO:0000313" key="5">
    <source>
        <dbReference type="Proteomes" id="UP001642484"/>
    </source>
</evidence>
<dbReference type="Pfam" id="PF13637">
    <property type="entry name" value="Ank_4"/>
    <property type="match status" value="1"/>
</dbReference>
<proteinExistence type="predicted"/>
<evidence type="ECO:0000313" key="4">
    <source>
        <dbReference type="EMBL" id="CAK9034319.1"/>
    </source>
</evidence>
<dbReference type="SMART" id="SM00248">
    <property type="entry name" value="ANK"/>
    <property type="match status" value="5"/>
</dbReference>
<feature type="repeat" description="ANK" evidence="3">
    <location>
        <begin position="416"/>
        <end position="448"/>
    </location>
</feature>
<organism evidence="4 5">
    <name type="scientific">Durusdinium trenchii</name>
    <dbReference type="NCBI Taxonomy" id="1381693"/>
    <lineage>
        <taxon>Eukaryota</taxon>
        <taxon>Sar</taxon>
        <taxon>Alveolata</taxon>
        <taxon>Dinophyceae</taxon>
        <taxon>Suessiales</taxon>
        <taxon>Symbiodiniaceae</taxon>
        <taxon>Durusdinium</taxon>
    </lineage>
</organism>
<accession>A0ABP0L577</accession>
<feature type="repeat" description="ANK" evidence="3">
    <location>
        <begin position="383"/>
        <end position="415"/>
    </location>
</feature>
<keyword evidence="5" id="KW-1185">Reference proteome</keyword>
<dbReference type="PANTHER" id="PTHR24123">
    <property type="entry name" value="ANKYRIN REPEAT-CONTAINING"/>
    <property type="match status" value="1"/>
</dbReference>
<evidence type="ECO:0000256" key="3">
    <source>
        <dbReference type="PROSITE-ProRule" id="PRU00023"/>
    </source>
</evidence>
<comment type="caution">
    <text evidence="4">The sequence shown here is derived from an EMBL/GenBank/DDBJ whole genome shotgun (WGS) entry which is preliminary data.</text>
</comment>
<dbReference type="Proteomes" id="UP001642484">
    <property type="component" value="Unassembled WGS sequence"/>
</dbReference>